<dbReference type="InterPro" id="IPR050261">
    <property type="entry name" value="FrsA_esterase"/>
</dbReference>
<sequence>MEIEFNDPLFEEWTQRALLHAVYGGADFGECLTTAERITDGDRKSWYEEWIKTGDRIFAIGEESRRGGHAVSAREAYLRASNYYRTAYPFLYGAPTDQRLIEAFEKETDAFEHAAALFDPPIEPVEIPYEDTTLPGYFYRVDDSEHPRPTVIATNGYDSTIQEMHFAHAVAAIRRGYNCLTFDGPGQGRPLIKQDLFMRPDWEYVVTPVVDYACSRPEVDPDQIVLIGWSFGGYLAPRAASGEHRLAACIADPGLWDMITAIREMATKLGVAQQAADELPDIDPNSLQPLFEAVESSPELTWTFKQRGLWVHGFDSIIEYLQAMPEYSLTDRAGQIQCPTLITRAENDPLAAFADHLYDALECPKELLQFTAAEGADDHCEMTARTLFHQRTFDWLDGVVAHD</sequence>
<dbReference type="AlphaFoldDB" id="A0A1N7EZA5"/>
<accession>A0A1N7EZA5</accession>
<gene>
    <name evidence="3" type="ORF">SAMN05421858_4658</name>
</gene>
<evidence type="ECO:0000259" key="2">
    <source>
        <dbReference type="Pfam" id="PF12697"/>
    </source>
</evidence>
<reference evidence="4" key="1">
    <citation type="submission" date="2017-01" db="EMBL/GenBank/DDBJ databases">
        <authorList>
            <person name="Varghese N."/>
            <person name="Submissions S."/>
        </authorList>
    </citation>
    <scope>NUCLEOTIDE SEQUENCE [LARGE SCALE GENOMIC DNA]</scope>
    <source>
        <strain evidence="4">CGMCC 1.7737</strain>
    </source>
</reference>
<protein>
    <submittedName>
        <fullName evidence="3">Lysophospholipase, alpha-beta hydrolase superfamily</fullName>
    </submittedName>
</protein>
<dbReference type="OrthoDB" id="11256at2157"/>
<dbReference type="Gene3D" id="3.40.50.1820">
    <property type="entry name" value="alpha/beta hydrolase"/>
    <property type="match status" value="1"/>
</dbReference>
<feature type="domain" description="AB hydrolase-1" evidence="2">
    <location>
        <begin position="171"/>
        <end position="363"/>
    </location>
</feature>
<dbReference type="PANTHER" id="PTHR22946:SF12">
    <property type="entry name" value="CONIDIAL PIGMENT BIOSYNTHESIS PROTEIN AYG1 (AFU_ORTHOLOGUE AFUA_2G17550)"/>
    <property type="match status" value="1"/>
</dbReference>
<dbReference type="EMBL" id="FTNO01000007">
    <property type="protein sequence ID" value="SIR93418.1"/>
    <property type="molecule type" value="Genomic_DNA"/>
</dbReference>
<dbReference type="InterPro" id="IPR000073">
    <property type="entry name" value="AB_hydrolase_1"/>
</dbReference>
<dbReference type="Proteomes" id="UP000186914">
    <property type="component" value="Unassembled WGS sequence"/>
</dbReference>
<keyword evidence="3" id="KW-0378">Hydrolase</keyword>
<proteinExistence type="inferred from homology"/>
<organism evidence="3 4">
    <name type="scientific">Haladaptatus litoreus</name>
    <dbReference type="NCBI Taxonomy" id="553468"/>
    <lineage>
        <taxon>Archaea</taxon>
        <taxon>Methanobacteriati</taxon>
        <taxon>Methanobacteriota</taxon>
        <taxon>Stenosarchaea group</taxon>
        <taxon>Halobacteria</taxon>
        <taxon>Halobacteriales</taxon>
        <taxon>Haladaptataceae</taxon>
        <taxon>Haladaptatus</taxon>
    </lineage>
</organism>
<comment type="similarity">
    <text evidence="1">Belongs to the AB hydrolase superfamily. FUS2 hydrolase family.</text>
</comment>
<keyword evidence="4" id="KW-1185">Reference proteome</keyword>
<dbReference type="GO" id="GO:0016787">
    <property type="term" value="F:hydrolase activity"/>
    <property type="evidence" value="ECO:0007669"/>
    <property type="project" value="UniProtKB-KW"/>
</dbReference>
<dbReference type="RefSeq" id="WP_076433039.1">
    <property type="nucleotide sequence ID" value="NZ_FTNO01000007.1"/>
</dbReference>
<dbReference type="PANTHER" id="PTHR22946">
    <property type="entry name" value="DIENELACTONE HYDROLASE DOMAIN-CONTAINING PROTEIN-RELATED"/>
    <property type="match status" value="1"/>
</dbReference>
<dbReference type="InterPro" id="IPR029058">
    <property type="entry name" value="AB_hydrolase_fold"/>
</dbReference>
<evidence type="ECO:0000313" key="3">
    <source>
        <dbReference type="EMBL" id="SIR93418.1"/>
    </source>
</evidence>
<evidence type="ECO:0000313" key="4">
    <source>
        <dbReference type="Proteomes" id="UP000186914"/>
    </source>
</evidence>
<dbReference type="Pfam" id="PF12697">
    <property type="entry name" value="Abhydrolase_6"/>
    <property type="match status" value="1"/>
</dbReference>
<evidence type="ECO:0000256" key="1">
    <source>
        <dbReference type="ARBA" id="ARBA00038115"/>
    </source>
</evidence>
<dbReference type="Gene3D" id="1.20.1440.110">
    <property type="entry name" value="acylaminoacyl peptidase"/>
    <property type="match status" value="1"/>
</dbReference>
<dbReference type="SUPFAM" id="SSF53474">
    <property type="entry name" value="alpha/beta-Hydrolases"/>
    <property type="match status" value="1"/>
</dbReference>
<name>A0A1N7EZA5_9EURY</name>